<keyword evidence="6" id="KW-0560">Oxidoreductase</keyword>
<comment type="cofactor">
    <cofactor evidence="1">
        <name>FMN</name>
        <dbReference type="ChEBI" id="CHEBI:58210"/>
    </cofactor>
</comment>
<evidence type="ECO:0000256" key="5">
    <source>
        <dbReference type="ARBA" id="ARBA00022975"/>
    </source>
</evidence>
<dbReference type="Proteomes" id="UP000230779">
    <property type="component" value="Unassembled WGS sequence"/>
</dbReference>
<feature type="non-terminal residue" evidence="8">
    <location>
        <position position="182"/>
    </location>
</feature>
<dbReference type="Pfam" id="PF01180">
    <property type="entry name" value="DHO_dh"/>
    <property type="match status" value="1"/>
</dbReference>
<keyword evidence="3" id="KW-0285">Flavoprotein</keyword>
<dbReference type="GO" id="GO:0004152">
    <property type="term" value="F:dihydroorotate dehydrogenase activity"/>
    <property type="evidence" value="ECO:0007669"/>
    <property type="project" value="TreeGrafter"/>
</dbReference>
<evidence type="ECO:0000259" key="7">
    <source>
        <dbReference type="Pfam" id="PF01180"/>
    </source>
</evidence>
<dbReference type="InterPro" id="IPR005720">
    <property type="entry name" value="Dihydroorotate_DH_cat"/>
</dbReference>
<reference evidence="8 9" key="1">
    <citation type="submission" date="2017-09" db="EMBL/GenBank/DDBJ databases">
        <title>Depth-based differentiation of microbial function through sediment-hosted aquifers and enrichment of novel symbionts in the deep terrestrial subsurface.</title>
        <authorList>
            <person name="Probst A.J."/>
            <person name="Ladd B."/>
            <person name="Jarett J.K."/>
            <person name="Geller-Mcgrath D.E."/>
            <person name="Sieber C.M."/>
            <person name="Emerson J.B."/>
            <person name="Anantharaman K."/>
            <person name="Thomas B.C."/>
            <person name="Malmstrom R."/>
            <person name="Stieglmeier M."/>
            <person name="Klingl A."/>
            <person name="Woyke T."/>
            <person name="Ryan C.M."/>
            <person name="Banfield J.F."/>
        </authorList>
    </citation>
    <scope>NUCLEOTIDE SEQUENCE [LARGE SCALE GENOMIC DNA]</scope>
    <source>
        <strain evidence="8">CG_4_10_14_0_8_um_filter_42_10</strain>
    </source>
</reference>
<evidence type="ECO:0000256" key="2">
    <source>
        <dbReference type="ARBA" id="ARBA00004725"/>
    </source>
</evidence>
<evidence type="ECO:0000256" key="6">
    <source>
        <dbReference type="ARBA" id="ARBA00023002"/>
    </source>
</evidence>
<evidence type="ECO:0000313" key="8">
    <source>
        <dbReference type="EMBL" id="PIY96645.1"/>
    </source>
</evidence>
<dbReference type="InterPro" id="IPR050074">
    <property type="entry name" value="DHO_dehydrogenase"/>
</dbReference>
<organism evidence="8 9">
    <name type="scientific">Candidatus Kerfeldbacteria bacterium CG_4_10_14_0_8_um_filter_42_10</name>
    <dbReference type="NCBI Taxonomy" id="2014248"/>
    <lineage>
        <taxon>Bacteria</taxon>
        <taxon>Candidatus Kerfeldiibacteriota</taxon>
    </lineage>
</organism>
<dbReference type="EMBL" id="PFMD01000040">
    <property type="protein sequence ID" value="PIY96645.1"/>
    <property type="molecule type" value="Genomic_DNA"/>
</dbReference>
<evidence type="ECO:0000256" key="1">
    <source>
        <dbReference type="ARBA" id="ARBA00001917"/>
    </source>
</evidence>
<feature type="domain" description="Dihydroorotate dehydrogenase catalytic" evidence="7">
    <location>
        <begin position="4"/>
        <end position="181"/>
    </location>
</feature>
<sequence>MADLAVNIAGLKLKNPTILASGILGVTKDSLKYAVQNGAGACVIKSISKEERKGHAAPNMHAIEGGFMNAVGYSNPGLEKAQEEFQNLSEVGAPVIASIIGQDADEFAYMAEHFLSDEFAAVEAVLSCPHTPGYGTLAGQGTPKATEEITKKVRAKTKLPLIIKVSPESQPIGEIAKAAEAA</sequence>
<dbReference type="SUPFAM" id="SSF51395">
    <property type="entry name" value="FMN-linked oxidoreductases"/>
    <property type="match status" value="1"/>
</dbReference>
<dbReference type="AlphaFoldDB" id="A0A2M7RIR1"/>
<evidence type="ECO:0000256" key="3">
    <source>
        <dbReference type="ARBA" id="ARBA00022630"/>
    </source>
</evidence>
<dbReference type="GO" id="GO:0006221">
    <property type="term" value="P:pyrimidine nucleotide biosynthetic process"/>
    <property type="evidence" value="ECO:0007669"/>
    <property type="project" value="UniProtKB-KW"/>
</dbReference>
<keyword evidence="4" id="KW-0288">FMN</keyword>
<comment type="pathway">
    <text evidence="2">Pyrimidine metabolism; UMP biosynthesis via de novo pathway.</text>
</comment>
<proteinExistence type="predicted"/>
<evidence type="ECO:0000256" key="4">
    <source>
        <dbReference type="ARBA" id="ARBA00022643"/>
    </source>
</evidence>
<accession>A0A2M7RIR1</accession>
<protein>
    <submittedName>
        <fullName evidence="8">Dihydroorotate dehydrogenase</fullName>
    </submittedName>
</protein>
<name>A0A2M7RIR1_9BACT</name>
<dbReference type="GO" id="GO:0006207">
    <property type="term" value="P:'de novo' pyrimidine nucleobase biosynthetic process"/>
    <property type="evidence" value="ECO:0007669"/>
    <property type="project" value="TreeGrafter"/>
</dbReference>
<dbReference type="InterPro" id="IPR013785">
    <property type="entry name" value="Aldolase_TIM"/>
</dbReference>
<dbReference type="PANTHER" id="PTHR48109:SF1">
    <property type="entry name" value="DIHYDROOROTATE DEHYDROGENASE (FUMARATE)"/>
    <property type="match status" value="1"/>
</dbReference>
<dbReference type="GO" id="GO:0005737">
    <property type="term" value="C:cytoplasm"/>
    <property type="evidence" value="ECO:0007669"/>
    <property type="project" value="InterPro"/>
</dbReference>
<evidence type="ECO:0000313" key="9">
    <source>
        <dbReference type="Proteomes" id="UP000230779"/>
    </source>
</evidence>
<dbReference type="Gene3D" id="3.20.20.70">
    <property type="entry name" value="Aldolase class I"/>
    <property type="match status" value="1"/>
</dbReference>
<dbReference type="PANTHER" id="PTHR48109">
    <property type="entry name" value="DIHYDROOROTATE DEHYDROGENASE (QUINONE), MITOCHONDRIAL-RELATED"/>
    <property type="match status" value="1"/>
</dbReference>
<keyword evidence="5" id="KW-0665">Pyrimidine biosynthesis</keyword>
<comment type="caution">
    <text evidence="8">The sequence shown here is derived from an EMBL/GenBank/DDBJ whole genome shotgun (WGS) entry which is preliminary data.</text>
</comment>
<gene>
    <name evidence="8" type="ORF">COY66_03735</name>
</gene>